<dbReference type="Gene3D" id="3.30.1390.30">
    <property type="entry name" value="Penicillin-binding protein 2a, domain 3"/>
    <property type="match status" value="1"/>
</dbReference>
<dbReference type="SUPFAM" id="SSF56519">
    <property type="entry name" value="Penicillin binding protein dimerisation domain"/>
    <property type="match status" value="1"/>
</dbReference>
<dbReference type="GO" id="GO:0008360">
    <property type="term" value="P:regulation of cell shape"/>
    <property type="evidence" value="ECO:0007669"/>
    <property type="project" value="UniProtKB-KW"/>
</dbReference>
<keyword evidence="8 17" id="KW-0378">Hydrolase</keyword>
<evidence type="ECO:0000256" key="6">
    <source>
        <dbReference type="ARBA" id="ARBA00022670"/>
    </source>
</evidence>
<keyword evidence="9" id="KW-0133">Cell shape</keyword>
<dbReference type="Gene3D" id="3.90.1310.10">
    <property type="entry name" value="Penicillin-binding protein 2a (Domain 2)"/>
    <property type="match status" value="1"/>
</dbReference>
<dbReference type="InterPro" id="IPR012338">
    <property type="entry name" value="Beta-lactam/transpept-like"/>
</dbReference>
<evidence type="ECO:0000256" key="12">
    <source>
        <dbReference type="ARBA" id="ARBA00023136"/>
    </source>
</evidence>
<dbReference type="Pfam" id="PF03717">
    <property type="entry name" value="PBP_dimer"/>
    <property type="match status" value="1"/>
</dbReference>
<dbReference type="GO" id="GO:0071972">
    <property type="term" value="F:peptidoglycan L,D-transpeptidase activity"/>
    <property type="evidence" value="ECO:0007669"/>
    <property type="project" value="TreeGrafter"/>
</dbReference>
<evidence type="ECO:0000256" key="4">
    <source>
        <dbReference type="ARBA" id="ARBA00022519"/>
    </source>
</evidence>
<dbReference type="AlphaFoldDB" id="A0A8J6QWS0"/>
<dbReference type="InterPro" id="IPR036138">
    <property type="entry name" value="PBP_dimer_sf"/>
</dbReference>
<evidence type="ECO:0000256" key="13">
    <source>
        <dbReference type="ARBA" id="ARBA00023316"/>
    </source>
</evidence>
<dbReference type="GO" id="GO:0005886">
    <property type="term" value="C:plasma membrane"/>
    <property type="evidence" value="ECO:0007669"/>
    <property type="project" value="UniProtKB-SubCell"/>
</dbReference>
<evidence type="ECO:0000256" key="1">
    <source>
        <dbReference type="ARBA" id="ARBA00004167"/>
    </source>
</evidence>
<keyword evidence="3" id="KW-1003">Cell membrane</keyword>
<dbReference type="GO" id="GO:0006508">
    <property type="term" value="P:proteolysis"/>
    <property type="evidence" value="ECO:0007669"/>
    <property type="project" value="UniProtKB-KW"/>
</dbReference>
<dbReference type="RefSeq" id="WP_191153653.1">
    <property type="nucleotide sequence ID" value="NZ_JACWUN010000002.1"/>
</dbReference>
<evidence type="ECO:0000256" key="10">
    <source>
        <dbReference type="ARBA" id="ARBA00022984"/>
    </source>
</evidence>
<dbReference type="NCBIfam" id="TIGR03423">
    <property type="entry name" value="pbp2_mrdA"/>
    <property type="match status" value="1"/>
</dbReference>
<keyword evidence="18" id="KW-1185">Reference proteome</keyword>
<gene>
    <name evidence="17" type="primary">mrdA</name>
    <name evidence="17" type="ORF">ICT70_01670</name>
</gene>
<evidence type="ECO:0000256" key="2">
    <source>
        <dbReference type="ARBA" id="ARBA00004236"/>
    </source>
</evidence>
<keyword evidence="11 14" id="KW-1133">Transmembrane helix</keyword>
<dbReference type="GO" id="GO:0009002">
    <property type="term" value="F:serine-type D-Ala-D-Ala carboxypeptidase activity"/>
    <property type="evidence" value="ECO:0007669"/>
    <property type="project" value="UniProtKB-EC"/>
</dbReference>
<dbReference type="GO" id="GO:0008658">
    <property type="term" value="F:penicillin binding"/>
    <property type="evidence" value="ECO:0007669"/>
    <property type="project" value="InterPro"/>
</dbReference>
<evidence type="ECO:0000256" key="8">
    <source>
        <dbReference type="ARBA" id="ARBA00022801"/>
    </source>
</evidence>
<dbReference type="Pfam" id="PF00905">
    <property type="entry name" value="Transpeptidase"/>
    <property type="match status" value="1"/>
</dbReference>
<evidence type="ECO:0000313" key="17">
    <source>
        <dbReference type="EMBL" id="MBD1399372.1"/>
    </source>
</evidence>
<evidence type="ECO:0000256" key="14">
    <source>
        <dbReference type="SAM" id="Phobius"/>
    </source>
</evidence>
<keyword evidence="5 17" id="KW-0121">Carboxypeptidase</keyword>
<keyword evidence="6" id="KW-0645">Protease</keyword>
<evidence type="ECO:0000259" key="16">
    <source>
        <dbReference type="Pfam" id="PF03717"/>
    </source>
</evidence>
<feature type="domain" description="Penicillin-binding protein transpeptidase" evidence="15">
    <location>
        <begin position="263"/>
        <end position="603"/>
    </location>
</feature>
<evidence type="ECO:0000256" key="7">
    <source>
        <dbReference type="ARBA" id="ARBA00022692"/>
    </source>
</evidence>
<dbReference type="Gene3D" id="3.40.710.10">
    <property type="entry name" value="DD-peptidase/beta-lactamase superfamily"/>
    <property type="match status" value="1"/>
</dbReference>
<reference evidence="17" key="1">
    <citation type="submission" date="2020-09" db="EMBL/GenBank/DDBJ databases">
        <title>Pelobacter alkaliphilus sp. nov., a novel anaerobic arsenate-reducing bacterium from terrestrial mud volcano.</title>
        <authorList>
            <person name="Khomyakova M.A."/>
            <person name="Merkel A.Y."/>
            <person name="Slobodkin A.I."/>
        </authorList>
    </citation>
    <scope>NUCLEOTIDE SEQUENCE</scope>
    <source>
        <strain evidence="17">M08fum</strain>
    </source>
</reference>
<dbReference type="InterPro" id="IPR001460">
    <property type="entry name" value="PCN-bd_Tpept"/>
</dbReference>
<feature type="domain" description="Penicillin-binding protein dimerisation" evidence="16">
    <location>
        <begin position="60"/>
        <end position="229"/>
    </location>
</feature>
<dbReference type="InterPro" id="IPR050515">
    <property type="entry name" value="Beta-lactam/transpept"/>
</dbReference>
<dbReference type="FunFam" id="3.40.710.10:FF:000024">
    <property type="entry name" value="Penicillin-binding protein 2"/>
    <property type="match status" value="1"/>
</dbReference>
<dbReference type="GO" id="GO:0009252">
    <property type="term" value="P:peptidoglycan biosynthetic process"/>
    <property type="evidence" value="ECO:0007669"/>
    <property type="project" value="UniProtKB-KW"/>
</dbReference>
<name>A0A8J6QWS0_9BACT</name>
<dbReference type="SUPFAM" id="SSF56601">
    <property type="entry name" value="beta-lactamase/transpeptidase-like"/>
    <property type="match status" value="1"/>
</dbReference>
<dbReference type="EMBL" id="JACWUN010000002">
    <property type="protein sequence ID" value="MBD1399372.1"/>
    <property type="molecule type" value="Genomic_DNA"/>
</dbReference>
<dbReference type="PANTHER" id="PTHR30627">
    <property type="entry name" value="PEPTIDOGLYCAN D,D-TRANSPEPTIDASE"/>
    <property type="match status" value="1"/>
</dbReference>
<comment type="caution">
    <text evidence="17">The sequence shown here is derived from an EMBL/GenBank/DDBJ whole genome shotgun (WGS) entry which is preliminary data.</text>
</comment>
<keyword evidence="12 14" id="KW-0472">Membrane</keyword>
<keyword evidence="10" id="KW-0573">Peptidoglycan synthesis</keyword>
<protein>
    <submittedName>
        <fullName evidence="17">Penicillin-binding protein 2</fullName>
        <ecNumber evidence="17">3.4.16.4</ecNumber>
    </submittedName>
</protein>
<feature type="transmembrane region" description="Helical" evidence="14">
    <location>
        <begin position="17"/>
        <end position="37"/>
    </location>
</feature>
<evidence type="ECO:0000313" key="18">
    <source>
        <dbReference type="Proteomes" id="UP000632828"/>
    </source>
</evidence>
<dbReference type="InterPro" id="IPR005311">
    <property type="entry name" value="PBP_dimer"/>
</dbReference>
<dbReference type="Proteomes" id="UP000632828">
    <property type="component" value="Unassembled WGS sequence"/>
</dbReference>
<dbReference type="InterPro" id="IPR017790">
    <property type="entry name" value="Penicillin-binding_protein_2"/>
</dbReference>
<dbReference type="PANTHER" id="PTHR30627:SF2">
    <property type="entry name" value="PEPTIDOGLYCAN D,D-TRANSPEPTIDASE MRDA"/>
    <property type="match status" value="1"/>
</dbReference>
<dbReference type="GO" id="GO:0071555">
    <property type="term" value="P:cell wall organization"/>
    <property type="evidence" value="ECO:0007669"/>
    <property type="project" value="UniProtKB-KW"/>
</dbReference>
<evidence type="ECO:0000256" key="5">
    <source>
        <dbReference type="ARBA" id="ARBA00022645"/>
    </source>
</evidence>
<comment type="subcellular location">
    <subcellularLocation>
        <location evidence="2">Cell membrane</location>
    </subcellularLocation>
    <subcellularLocation>
        <location evidence="1">Membrane</location>
        <topology evidence="1">Single-pass membrane protein</topology>
    </subcellularLocation>
</comment>
<evidence type="ECO:0000256" key="9">
    <source>
        <dbReference type="ARBA" id="ARBA00022960"/>
    </source>
</evidence>
<keyword evidence="4" id="KW-0997">Cell inner membrane</keyword>
<keyword evidence="13" id="KW-0961">Cell wall biogenesis/degradation</keyword>
<dbReference type="EC" id="3.4.16.4" evidence="17"/>
<evidence type="ECO:0000256" key="3">
    <source>
        <dbReference type="ARBA" id="ARBA00022475"/>
    </source>
</evidence>
<evidence type="ECO:0000259" key="15">
    <source>
        <dbReference type="Pfam" id="PF00905"/>
    </source>
</evidence>
<keyword evidence="7 14" id="KW-0812">Transmembrane</keyword>
<organism evidence="17 18">
    <name type="scientific">Pelovirga terrestris</name>
    <dbReference type="NCBI Taxonomy" id="2771352"/>
    <lineage>
        <taxon>Bacteria</taxon>
        <taxon>Pseudomonadati</taxon>
        <taxon>Thermodesulfobacteriota</taxon>
        <taxon>Desulfuromonadia</taxon>
        <taxon>Geobacterales</taxon>
        <taxon>Geobacteraceae</taxon>
        <taxon>Pelovirga</taxon>
    </lineage>
</organism>
<sequence length="612" mass="68325">MNLKIKWIDLPIVKQRFYLYTLAAVLVFLLLLLRLWYLQVISYEDLFERSVRNRTRMLITEAPRGPIYDRHGVLLVDNRPAFQISVMRQDIVQRDELFERLSGLLHVNVELLEMRWQEGRRLPVYRPVPLLLDVDRELVERVQENSIDLPGVLIEVRPIRDYPEPDAVAHVIGYLGEITEKELRATRAGESRGGDLVGKVALERAYDDSLRGNKGQQLIEVDVQGRLLRMLRAEAPAPGKKIHLTVDLELQKAAVTAFGERAGAAVVLNIHTGEVLAMVSLPTYNPAMFARGINPGEWRDLLGNRRNPLQNKAITGLYPPASTFKMIVALAALREGIATPDRVIQCDGDLVVGDSRFRCWKRTGHGPTDLKKALRESCDVWFYQVGLELGIDKLAAAAKEFGLGSSLGFSLPGERAGTMPTREWKRLQMNEPWYAGETVIAAIGQGYVLTTPLQLAVMTAALANGGKVLKPQIISRIEDWNNQNTHLFEPELIHQLDYSAAHVQAINEGMVAVVNEPRGTGRHAELEDVMVAGKTGTSQVVRRLSDEEEDLLTGDEHIPYHRRSHGLFVAYAPAENPEIAVAVVVEHGQSGGGVAAPIAREIISRYFQNRGE</sequence>
<proteinExistence type="predicted"/>
<accession>A0A8J6QWS0</accession>
<evidence type="ECO:0000256" key="11">
    <source>
        <dbReference type="ARBA" id="ARBA00022989"/>
    </source>
</evidence>